<dbReference type="Pfam" id="PF07992">
    <property type="entry name" value="Pyr_redox_2"/>
    <property type="match status" value="1"/>
</dbReference>
<protein>
    <recommendedName>
        <fullName evidence="2">FAD/NAD(P)-binding domain-containing protein</fullName>
    </recommendedName>
</protein>
<dbReference type="FunFam" id="3.50.50.60:FF:000022">
    <property type="entry name" value="Glutamate synthase [NADH], amyloplastic"/>
    <property type="match status" value="1"/>
</dbReference>
<evidence type="ECO:0000313" key="3">
    <source>
        <dbReference type="EMBL" id="CAK9171306.1"/>
    </source>
</evidence>
<sequence>MKTDKVDVVQRRVNLMEKEGVNFVVYVNVGKDPFYSLDRLRQENDAIVLADLPVPGRELTGVHFDMEFLHANTKSLLDSNHQDGKYISAKGKKVVVIGGGDTGTDCIGTSIRHSCSSIVNLELLPEPPRTRAPGNPWPQWPRIFRIDYGHQEAAAKFGKDPKSYEVLTKRFVGDENGVVKGLEVVHVHWEKDARGKFQFKEVEGSEEMIEADLVLLAMGYLMVGDKLGLEKDNRSNFKAEYGRFSTNVEGVFAAGDCRRGQSLVVWAISEGRQAASQVDNYLTRDEKDLSTSPGRQDDSVHRQQDSSKLTELHHQVMNQQELYHQARKDSRSRREGGGICGVECAAGLPLWTEGEFSSSGGEQSGPSIPSAIELSKPPKIRLLALRRSKNNLIKKTPRNQKVRCRKTQRRSKVKTMVLAMAMLKMRI</sequence>
<evidence type="ECO:0000259" key="2">
    <source>
        <dbReference type="Pfam" id="PF07992"/>
    </source>
</evidence>
<feature type="compositionally biased region" description="Basic and acidic residues" evidence="1">
    <location>
        <begin position="282"/>
        <end position="308"/>
    </location>
</feature>
<dbReference type="PANTHER" id="PTHR43100">
    <property type="entry name" value="GLUTAMATE SYNTHASE [NADPH] SMALL CHAIN"/>
    <property type="match status" value="1"/>
</dbReference>
<name>A0ABC8TPD5_9AQUA</name>
<dbReference type="AlphaFoldDB" id="A0ABC8TPD5"/>
<dbReference type="Proteomes" id="UP001642360">
    <property type="component" value="Unassembled WGS sequence"/>
</dbReference>
<evidence type="ECO:0000313" key="4">
    <source>
        <dbReference type="Proteomes" id="UP001642360"/>
    </source>
</evidence>
<accession>A0ABC8TPD5</accession>
<keyword evidence="4" id="KW-1185">Reference proteome</keyword>
<dbReference type="EMBL" id="CAUOFW020005708">
    <property type="protein sequence ID" value="CAK9171306.1"/>
    <property type="molecule type" value="Genomic_DNA"/>
</dbReference>
<dbReference type="InterPro" id="IPR023753">
    <property type="entry name" value="FAD/NAD-binding_dom"/>
</dbReference>
<dbReference type="SUPFAM" id="SSF51905">
    <property type="entry name" value="FAD/NAD(P)-binding domain"/>
    <property type="match status" value="1"/>
</dbReference>
<dbReference type="PANTHER" id="PTHR43100:SF1">
    <property type="entry name" value="GLUTAMATE SYNTHASE [NADPH] SMALL CHAIN"/>
    <property type="match status" value="1"/>
</dbReference>
<comment type="caution">
    <text evidence="3">The sequence shown here is derived from an EMBL/GenBank/DDBJ whole genome shotgun (WGS) entry which is preliminary data.</text>
</comment>
<dbReference type="PRINTS" id="PR00419">
    <property type="entry name" value="ADXRDTASE"/>
</dbReference>
<proteinExistence type="predicted"/>
<gene>
    <name evidence="3" type="ORF">ILEXP_LOCUS40860</name>
</gene>
<dbReference type="Gene3D" id="3.50.50.60">
    <property type="entry name" value="FAD/NAD(P)-binding domain"/>
    <property type="match status" value="1"/>
</dbReference>
<reference evidence="3 4" key="1">
    <citation type="submission" date="2024-02" db="EMBL/GenBank/DDBJ databases">
        <authorList>
            <person name="Vignale AGUSTIN F."/>
            <person name="Sosa J E."/>
            <person name="Modenutti C."/>
        </authorList>
    </citation>
    <scope>NUCLEOTIDE SEQUENCE [LARGE SCALE GENOMIC DNA]</scope>
</reference>
<dbReference type="InterPro" id="IPR036188">
    <property type="entry name" value="FAD/NAD-bd_sf"/>
</dbReference>
<feature type="domain" description="FAD/NAD(P)-binding" evidence="2">
    <location>
        <begin position="192"/>
        <end position="271"/>
    </location>
</feature>
<dbReference type="InterPro" id="IPR051394">
    <property type="entry name" value="Glutamate_Synthase"/>
</dbReference>
<organism evidence="3 4">
    <name type="scientific">Ilex paraguariensis</name>
    <name type="common">yerba mate</name>
    <dbReference type="NCBI Taxonomy" id="185542"/>
    <lineage>
        <taxon>Eukaryota</taxon>
        <taxon>Viridiplantae</taxon>
        <taxon>Streptophyta</taxon>
        <taxon>Embryophyta</taxon>
        <taxon>Tracheophyta</taxon>
        <taxon>Spermatophyta</taxon>
        <taxon>Magnoliopsida</taxon>
        <taxon>eudicotyledons</taxon>
        <taxon>Gunneridae</taxon>
        <taxon>Pentapetalae</taxon>
        <taxon>asterids</taxon>
        <taxon>campanulids</taxon>
        <taxon>Aquifoliales</taxon>
        <taxon>Aquifoliaceae</taxon>
        <taxon>Ilex</taxon>
    </lineage>
</organism>
<evidence type="ECO:0000256" key="1">
    <source>
        <dbReference type="SAM" id="MobiDB-lite"/>
    </source>
</evidence>
<feature type="region of interest" description="Disordered" evidence="1">
    <location>
        <begin position="281"/>
        <end position="308"/>
    </location>
</feature>